<name>A0AAN1FHY9_9VIBR</name>
<protein>
    <submittedName>
        <fullName evidence="2">Uncharacterized protein</fullName>
    </submittedName>
</protein>
<gene>
    <name evidence="2" type="ORF">BSZ05_14830</name>
</gene>
<dbReference type="Proteomes" id="UP000197092">
    <property type="component" value="Chromosome 1"/>
</dbReference>
<reference evidence="3" key="1">
    <citation type="submission" date="2016-12" db="EMBL/GenBank/DDBJ databases">
        <title>Comparative genomic analysis reveals the diversity, evolution, and environmental adaptation strategies of the genus Vibrio.</title>
        <authorList>
            <person name="Lin H."/>
            <person name="Wang X."/>
            <person name="Zhang X.-H."/>
        </authorList>
    </citation>
    <scope>NUCLEOTIDE SEQUENCE [LARGE SCALE GENOMIC DNA]</scope>
    <source>
        <strain evidence="3">QT6D1</strain>
    </source>
</reference>
<evidence type="ECO:0000313" key="2">
    <source>
        <dbReference type="EMBL" id="ASI90964.1"/>
    </source>
</evidence>
<evidence type="ECO:0000313" key="3">
    <source>
        <dbReference type="Proteomes" id="UP000197092"/>
    </source>
</evidence>
<feature type="region of interest" description="Disordered" evidence="1">
    <location>
        <begin position="1"/>
        <end position="20"/>
    </location>
</feature>
<dbReference type="InterPro" id="IPR027417">
    <property type="entry name" value="P-loop_NTPase"/>
</dbReference>
<dbReference type="Gene3D" id="3.40.50.300">
    <property type="entry name" value="P-loop containing nucleotide triphosphate hydrolases"/>
    <property type="match status" value="1"/>
</dbReference>
<dbReference type="SUPFAM" id="SSF52540">
    <property type="entry name" value="P-loop containing nucleoside triphosphate hydrolases"/>
    <property type="match status" value="1"/>
</dbReference>
<organism evidence="2 3">
    <name type="scientific">Vibrio mediterranei</name>
    <dbReference type="NCBI Taxonomy" id="689"/>
    <lineage>
        <taxon>Bacteria</taxon>
        <taxon>Pseudomonadati</taxon>
        <taxon>Pseudomonadota</taxon>
        <taxon>Gammaproteobacteria</taxon>
        <taxon>Vibrionales</taxon>
        <taxon>Vibrionaceae</taxon>
        <taxon>Vibrio</taxon>
    </lineage>
</organism>
<dbReference type="RefSeq" id="WP_088877344.1">
    <property type="nucleotide sequence ID" value="NZ_CP018308.1"/>
</dbReference>
<evidence type="ECO:0000256" key="1">
    <source>
        <dbReference type="SAM" id="MobiDB-lite"/>
    </source>
</evidence>
<dbReference type="EMBL" id="CP018308">
    <property type="protein sequence ID" value="ASI90964.1"/>
    <property type="molecule type" value="Genomic_DNA"/>
</dbReference>
<dbReference type="KEGG" id="vsh:BSZ05_14830"/>
<proteinExistence type="predicted"/>
<accession>A0AAN1FHY9</accession>
<sequence>MKAQPLPRFPNPTNSNPSLDAEHTLYLAGTGGGKTSAVKYLGFVPKGAQALFFDPYRNYAGAKFHGQQCHGYSVRSEFIRAAVNARKSGKPFKVAYVPKQGACMNELEFFSAVTWALGNGLAPKLYVVIEELASCAETSAKLKGKTGELLRGGRQYGLVIHTVFQRGQEVPKTITDQSSVWWVGSVNSVNDAKWVAERKSVSVDEITALKSAKVNKARIGKPIAEYIVIQDGIGNIDRAALNCATGKKLTRQYR</sequence>
<dbReference type="AlphaFoldDB" id="A0AAN1FHY9"/>